<comment type="caution">
    <text evidence="2">The sequence shown here is derived from an EMBL/GenBank/DDBJ whole genome shotgun (WGS) entry which is preliminary data.</text>
</comment>
<keyword evidence="1" id="KW-1133">Transmembrane helix</keyword>
<accession>A0A8H7F905</accession>
<evidence type="ECO:0000313" key="2">
    <source>
        <dbReference type="EMBL" id="KAF7782890.1"/>
    </source>
</evidence>
<feature type="transmembrane region" description="Helical" evidence="1">
    <location>
        <begin position="161"/>
        <end position="180"/>
    </location>
</feature>
<dbReference type="EMBL" id="JABXXO010000003">
    <property type="protein sequence ID" value="KAF7782890.1"/>
    <property type="molecule type" value="Genomic_DNA"/>
</dbReference>
<evidence type="ECO:0000313" key="3">
    <source>
        <dbReference type="Proteomes" id="UP000629468"/>
    </source>
</evidence>
<reference evidence="2 3" key="1">
    <citation type="journal article" name="Sci. Rep.">
        <title>Telomere-to-telomere assembled and centromere annotated genomes of the two main subspecies of the button mushroom Agaricus bisporus reveal especially polymorphic chromosome ends.</title>
        <authorList>
            <person name="Sonnenberg A.S.M."/>
            <person name="Sedaghat-Telgerd N."/>
            <person name="Lavrijssen B."/>
            <person name="Ohm R.A."/>
            <person name="Hendrickx P.M."/>
            <person name="Scholtmeijer K."/>
            <person name="Baars J.J.P."/>
            <person name="van Peer A."/>
        </authorList>
    </citation>
    <scope>NUCLEOTIDE SEQUENCE [LARGE SCALE GENOMIC DNA]</scope>
    <source>
        <strain evidence="2 3">H119_p4</strain>
    </source>
</reference>
<feature type="transmembrane region" description="Helical" evidence="1">
    <location>
        <begin position="526"/>
        <end position="547"/>
    </location>
</feature>
<organism evidence="2 3">
    <name type="scientific">Agaricus bisporus var. burnettii</name>
    <dbReference type="NCBI Taxonomy" id="192524"/>
    <lineage>
        <taxon>Eukaryota</taxon>
        <taxon>Fungi</taxon>
        <taxon>Dikarya</taxon>
        <taxon>Basidiomycota</taxon>
        <taxon>Agaricomycotina</taxon>
        <taxon>Agaricomycetes</taxon>
        <taxon>Agaricomycetidae</taxon>
        <taxon>Agaricales</taxon>
        <taxon>Agaricineae</taxon>
        <taxon>Agaricaceae</taxon>
        <taxon>Agaricus</taxon>
    </lineage>
</organism>
<sequence>MHFRTSSPPPTTYSAISSSLLSSDDIHRGNQKEEFPFQEPNPRVIPRHSFLIRFIIFVLLEFGFIALVFTTLWRPVILHLSFTITEVKGTFTVIAILWHALAIFAVKDILLSIFSAECIEQYRKSQSLSPRELDRVSRLTTGFLDQTKHLASKRATHPFRLGFLSFLLLALLNGLGPSAISVDFVPYEFAQDIQVANLTITPSFDQFGSETLAFYRANIITQLEVVEKSKNYGFNTRRSDVLIPWPSDSVPENTTIKYHSDIIQYNFSCSWKEPSKSQDDKSWVVEGREWYIYYPSPLVKYELLGDPLILPMMISDVGPDKPDNNSLIPFLFAGSSTLGPMEVDLRDIPSVLVPCNTTDNPTFLPDGTDLDCQSLLVSVLACDPEFKILPAIVSATASSLEATILHGDPVVKNIPTKAANVIFSKSLLDATSSRQSYTDGGYVNGISRRIFLSSWDLDGSTDIKIKPASLNQINQNMNDVVASAAKAYLSGYKPNEDSITIPSFAKINTSAVLEIQKMALVGSKPFLIATSVVVGLLVVLLGSIVAITRADQLEGFELATIVKNLQLYRSSSE</sequence>
<protein>
    <submittedName>
        <fullName evidence="2">Uncharacterized protein</fullName>
    </submittedName>
</protein>
<name>A0A8H7F905_AGABI</name>
<feature type="transmembrane region" description="Helical" evidence="1">
    <location>
        <begin position="93"/>
        <end position="114"/>
    </location>
</feature>
<dbReference type="Proteomes" id="UP000629468">
    <property type="component" value="Unassembled WGS sequence"/>
</dbReference>
<gene>
    <name evidence="2" type="ORF">Agabi119p4_2266</name>
</gene>
<dbReference type="AlphaFoldDB" id="A0A8H7F905"/>
<evidence type="ECO:0000256" key="1">
    <source>
        <dbReference type="SAM" id="Phobius"/>
    </source>
</evidence>
<proteinExistence type="predicted"/>
<keyword evidence="1" id="KW-0472">Membrane</keyword>
<feature type="transmembrane region" description="Helical" evidence="1">
    <location>
        <begin position="50"/>
        <end position="73"/>
    </location>
</feature>
<keyword evidence="1" id="KW-0812">Transmembrane</keyword>